<evidence type="ECO:0000313" key="5">
    <source>
        <dbReference type="EMBL" id="PXV69659.1"/>
    </source>
</evidence>
<reference evidence="5 6" key="1">
    <citation type="submission" date="2018-04" db="EMBL/GenBank/DDBJ databases">
        <title>Genomic Encyclopedia of Type Strains, Phase IV (KMG-IV): sequencing the most valuable type-strain genomes for metagenomic binning, comparative biology and taxonomic classification.</title>
        <authorList>
            <person name="Goeker M."/>
        </authorList>
    </citation>
    <scope>NUCLEOTIDE SEQUENCE [LARGE SCALE GENOMIC DNA]</scope>
    <source>
        <strain evidence="5 6">DSM 104150</strain>
    </source>
</reference>
<dbReference type="Gene3D" id="1.10.10.60">
    <property type="entry name" value="Homeodomain-like"/>
    <property type="match status" value="1"/>
</dbReference>
<dbReference type="Proteomes" id="UP000248330">
    <property type="component" value="Unassembled WGS sequence"/>
</dbReference>
<gene>
    <name evidence="5" type="ORF">C8D93_103234</name>
</gene>
<dbReference type="InterPro" id="IPR009057">
    <property type="entry name" value="Homeodomain-like_sf"/>
</dbReference>
<dbReference type="GO" id="GO:0000976">
    <property type="term" value="F:transcription cis-regulatory region binding"/>
    <property type="evidence" value="ECO:0007669"/>
    <property type="project" value="TreeGrafter"/>
</dbReference>
<comment type="caution">
    <text evidence="5">The sequence shown here is derived from an EMBL/GenBank/DDBJ whole genome shotgun (WGS) entry which is preliminary data.</text>
</comment>
<accession>A0A318EFX8</accession>
<dbReference type="AlphaFoldDB" id="A0A318EFX8"/>
<dbReference type="InterPro" id="IPR020449">
    <property type="entry name" value="Tscrpt_reg_AraC-type_HTH"/>
</dbReference>
<dbReference type="InterPro" id="IPR032687">
    <property type="entry name" value="AraC-type_N"/>
</dbReference>
<dbReference type="Pfam" id="PF12625">
    <property type="entry name" value="Arabinose_bd"/>
    <property type="match status" value="1"/>
</dbReference>
<evidence type="ECO:0000256" key="3">
    <source>
        <dbReference type="ARBA" id="ARBA00023163"/>
    </source>
</evidence>
<dbReference type="SMART" id="SM00342">
    <property type="entry name" value="HTH_ARAC"/>
    <property type="match status" value="1"/>
</dbReference>
<dbReference type="Pfam" id="PF12833">
    <property type="entry name" value="HTH_18"/>
    <property type="match status" value="1"/>
</dbReference>
<evidence type="ECO:0000259" key="4">
    <source>
        <dbReference type="PROSITE" id="PS01124"/>
    </source>
</evidence>
<dbReference type="PROSITE" id="PS01124">
    <property type="entry name" value="HTH_ARAC_FAMILY_2"/>
    <property type="match status" value="1"/>
</dbReference>
<sequence length="340" mass="37499">MPPTTATALTSWAKAIRKALDAAGQDSARLFAEAGLDPALLDDPSARYPVAATARLWRHAVAATGDDAFGLTVARHVGQTTFHALGYALGASATLHEAFERMLRYFAVVSDVAELGFDETLDGWRFSIRTDGAATPPADEAIDAFLALIVRLCRGLLGRREFAPRLVRLRRAAPRHRTAFERLFRAPLQFSADENALYLDAAVLHEPLDGAHPELARHNDEIVQRYLERLQRDDIVARVRAAITGLLSRGEPGAAAVAAALHLSERSLQRRLAESGTRYSTLLRDTRHQLACSYLRDPRASIGEIAWLLGFGDQSSFTRAFRRWENCSPSAYRDRAVSRS</sequence>
<dbReference type="EMBL" id="QICN01000003">
    <property type="protein sequence ID" value="PXV69659.1"/>
    <property type="molecule type" value="Genomic_DNA"/>
</dbReference>
<dbReference type="PANTHER" id="PTHR47894">
    <property type="entry name" value="HTH-TYPE TRANSCRIPTIONAL REGULATOR GADX"/>
    <property type="match status" value="1"/>
</dbReference>
<proteinExistence type="predicted"/>
<dbReference type="GO" id="GO:0005829">
    <property type="term" value="C:cytosol"/>
    <property type="evidence" value="ECO:0007669"/>
    <property type="project" value="TreeGrafter"/>
</dbReference>
<dbReference type="PANTHER" id="PTHR47894:SF1">
    <property type="entry name" value="HTH-TYPE TRANSCRIPTIONAL REGULATOR VQSM"/>
    <property type="match status" value="1"/>
</dbReference>
<dbReference type="SUPFAM" id="SSF46689">
    <property type="entry name" value="Homeodomain-like"/>
    <property type="match status" value="1"/>
</dbReference>
<dbReference type="InterPro" id="IPR018060">
    <property type="entry name" value="HTH_AraC"/>
</dbReference>
<evidence type="ECO:0000256" key="1">
    <source>
        <dbReference type="ARBA" id="ARBA00023015"/>
    </source>
</evidence>
<organism evidence="5 6">
    <name type="scientific">Sinimarinibacterium flocculans</name>
    <dbReference type="NCBI Taxonomy" id="985250"/>
    <lineage>
        <taxon>Bacteria</taxon>
        <taxon>Pseudomonadati</taxon>
        <taxon>Pseudomonadota</taxon>
        <taxon>Gammaproteobacteria</taxon>
        <taxon>Nevskiales</taxon>
        <taxon>Nevskiaceae</taxon>
        <taxon>Sinimarinibacterium</taxon>
    </lineage>
</organism>
<keyword evidence="2" id="KW-0238">DNA-binding</keyword>
<dbReference type="PRINTS" id="PR00032">
    <property type="entry name" value="HTHARAC"/>
</dbReference>
<feature type="domain" description="HTH araC/xylS-type" evidence="4">
    <location>
        <begin position="237"/>
        <end position="335"/>
    </location>
</feature>
<keyword evidence="6" id="KW-1185">Reference proteome</keyword>
<protein>
    <submittedName>
        <fullName evidence="5">AraC family transcriptional regulator</fullName>
    </submittedName>
</protein>
<evidence type="ECO:0000256" key="2">
    <source>
        <dbReference type="ARBA" id="ARBA00023125"/>
    </source>
</evidence>
<dbReference type="OrthoDB" id="6194859at2"/>
<dbReference type="RefSeq" id="WP_110264579.1">
    <property type="nucleotide sequence ID" value="NZ_CAWNXA010000003.1"/>
</dbReference>
<evidence type="ECO:0000313" key="6">
    <source>
        <dbReference type="Proteomes" id="UP000248330"/>
    </source>
</evidence>
<dbReference type="GO" id="GO:0003700">
    <property type="term" value="F:DNA-binding transcription factor activity"/>
    <property type="evidence" value="ECO:0007669"/>
    <property type="project" value="InterPro"/>
</dbReference>
<keyword evidence="1" id="KW-0805">Transcription regulation</keyword>
<keyword evidence="3" id="KW-0804">Transcription</keyword>
<name>A0A318EFX8_9GAMM</name>